<protein>
    <recommendedName>
        <fullName evidence="8">Carbohydrate kinase FGGY C-terminal domain-containing protein</fullName>
    </recommendedName>
</protein>
<dbReference type="NCBIfam" id="TIGR01315">
    <property type="entry name" value="5C_CHO_kinase"/>
    <property type="match status" value="1"/>
</dbReference>
<reference evidence="6 7" key="1">
    <citation type="journal article" date="2014" name="PLoS Genet.">
        <title>Analysis of the Phlebiopsis gigantea genome, transcriptome and secretome provides insight into its pioneer colonization strategies of wood.</title>
        <authorList>
            <person name="Hori C."/>
            <person name="Ishida T."/>
            <person name="Igarashi K."/>
            <person name="Samejima M."/>
            <person name="Suzuki H."/>
            <person name="Master E."/>
            <person name="Ferreira P."/>
            <person name="Ruiz-Duenas F.J."/>
            <person name="Held B."/>
            <person name="Canessa P."/>
            <person name="Larrondo L.F."/>
            <person name="Schmoll M."/>
            <person name="Druzhinina I.S."/>
            <person name="Kubicek C.P."/>
            <person name="Gaskell J.A."/>
            <person name="Kersten P."/>
            <person name="St John F."/>
            <person name="Glasner J."/>
            <person name="Sabat G."/>
            <person name="Splinter BonDurant S."/>
            <person name="Syed K."/>
            <person name="Yadav J."/>
            <person name="Mgbeahuruike A.C."/>
            <person name="Kovalchuk A."/>
            <person name="Asiegbu F.O."/>
            <person name="Lackner G."/>
            <person name="Hoffmeister D."/>
            <person name="Rencoret J."/>
            <person name="Gutierrez A."/>
            <person name="Sun H."/>
            <person name="Lindquist E."/>
            <person name="Barry K."/>
            <person name="Riley R."/>
            <person name="Grigoriev I.V."/>
            <person name="Henrissat B."/>
            <person name="Kues U."/>
            <person name="Berka R.M."/>
            <person name="Martinez A.T."/>
            <person name="Covert S.F."/>
            <person name="Blanchette R.A."/>
            <person name="Cullen D."/>
        </authorList>
    </citation>
    <scope>NUCLEOTIDE SEQUENCE [LARGE SCALE GENOMIC DNA]</scope>
    <source>
        <strain evidence="6 7">11061_1 CR5-6</strain>
    </source>
</reference>
<evidence type="ECO:0000313" key="7">
    <source>
        <dbReference type="Proteomes" id="UP000053257"/>
    </source>
</evidence>
<dbReference type="CDD" id="cd07782">
    <property type="entry name" value="ASKHA_NBD_FGGY_D-RBK"/>
    <property type="match status" value="1"/>
</dbReference>
<gene>
    <name evidence="6" type="ORF">PHLGIDRAFT_125959</name>
</gene>
<dbReference type="InterPro" id="IPR000577">
    <property type="entry name" value="Carb_kinase_FGGY"/>
</dbReference>
<dbReference type="SUPFAM" id="SSF53067">
    <property type="entry name" value="Actin-like ATPase domain"/>
    <property type="match status" value="2"/>
</dbReference>
<dbReference type="EMBL" id="KN840461">
    <property type="protein sequence ID" value="KIP09809.1"/>
    <property type="molecule type" value="Genomic_DNA"/>
</dbReference>
<sequence>MANAYYIGIDVGTGSARAALVKHDGTLVASSTQETKTWRDPQDHRIFEQSTTDIWAGICKTVKAVLAEARVAPADVHGLGFDATCSLAVSDFDGQPVTVTKGAELGEIGERNIILWADHRAEEEADLINSTGNVVLDYVGGVMSLEMEIPKTLWLKHHMKPELFARCQFFDLPDFLTYRATGNNLRSTCSVTCKCSYVPNSGWQPDFFKKIGLEEFVQNDFKQLGAAHSRVATAGLPVGGGLSKQAAEELGLLPGTPVGSAVIDAYAGWLGTVAARYTENGKLSEFVPSLDESRHRLAACAGTSTCHIVQSPEGVFVNGVWGPYKDPVFPGWWMNEGGQSSTGQLINFMITTHPAYGQLKKLAEERQTNIHEVLHDELEKLRVEAGAESFTELTKDMHMYPDLHGNRSPIADPRMRGSIVGLALDDGLGDLARKFNLTMEAIALQTRHIVDEMNAKGHAVRSIYMSGGQAKNAALMQLFADTCAMPVVLPQSSGIAVVLGAAMLGRFAAELTPGMDQKADCEARWRIMVEMTPPGTLVAPSASDKEKRLLQAKYKIFRESIEIQQRWRKEMEDACK</sequence>
<proteinExistence type="inferred from homology"/>
<dbReference type="InterPro" id="IPR018484">
    <property type="entry name" value="FGGY_N"/>
</dbReference>
<dbReference type="AlphaFoldDB" id="A0A0C3NWP0"/>
<feature type="domain" description="Carbohydrate kinase FGGY C-terminal" evidence="5">
    <location>
        <begin position="297"/>
        <end position="508"/>
    </location>
</feature>
<name>A0A0C3NWP0_PHLG1</name>
<evidence type="ECO:0000256" key="2">
    <source>
        <dbReference type="ARBA" id="ARBA00022679"/>
    </source>
</evidence>
<evidence type="ECO:0000256" key="1">
    <source>
        <dbReference type="ARBA" id="ARBA00009156"/>
    </source>
</evidence>
<accession>A0A0C3NWP0</accession>
<dbReference type="InterPro" id="IPR018485">
    <property type="entry name" value="FGGY_C"/>
</dbReference>
<dbReference type="PANTHER" id="PTHR43435">
    <property type="entry name" value="RIBULOKINASE"/>
    <property type="match status" value="1"/>
</dbReference>
<dbReference type="OrthoDB" id="203824at2759"/>
<dbReference type="Gene3D" id="3.30.420.40">
    <property type="match status" value="1"/>
</dbReference>
<evidence type="ECO:0008006" key="8">
    <source>
        <dbReference type="Google" id="ProtNLM"/>
    </source>
</evidence>
<dbReference type="STRING" id="745531.A0A0C3NWP0"/>
<dbReference type="PANTHER" id="PTHR43435:SF4">
    <property type="entry name" value="FGGY CARBOHYDRATE KINASE DOMAIN-CONTAINING PROTEIN"/>
    <property type="match status" value="1"/>
</dbReference>
<dbReference type="Gene3D" id="1.20.58.2240">
    <property type="match status" value="1"/>
</dbReference>
<keyword evidence="7" id="KW-1185">Reference proteome</keyword>
<dbReference type="GO" id="GO:0019321">
    <property type="term" value="P:pentose metabolic process"/>
    <property type="evidence" value="ECO:0007669"/>
    <property type="project" value="TreeGrafter"/>
</dbReference>
<dbReference type="Pfam" id="PF00370">
    <property type="entry name" value="FGGY_N"/>
    <property type="match status" value="1"/>
</dbReference>
<evidence type="ECO:0000313" key="6">
    <source>
        <dbReference type="EMBL" id="KIP09809.1"/>
    </source>
</evidence>
<keyword evidence="2" id="KW-0808">Transferase</keyword>
<keyword evidence="3" id="KW-0418">Kinase</keyword>
<dbReference type="GO" id="GO:0005737">
    <property type="term" value="C:cytoplasm"/>
    <property type="evidence" value="ECO:0007669"/>
    <property type="project" value="TreeGrafter"/>
</dbReference>
<feature type="domain" description="Carbohydrate kinase FGGY N-terminal" evidence="4">
    <location>
        <begin position="5"/>
        <end position="271"/>
    </location>
</feature>
<dbReference type="PIRSF" id="PIRSF000538">
    <property type="entry name" value="GlpK"/>
    <property type="match status" value="1"/>
</dbReference>
<evidence type="ECO:0000259" key="5">
    <source>
        <dbReference type="Pfam" id="PF02782"/>
    </source>
</evidence>
<dbReference type="Pfam" id="PF02782">
    <property type="entry name" value="FGGY_C"/>
    <property type="match status" value="1"/>
</dbReference>
<dbReference type="GO" id="GO:0019150">
    <property type="term" value="F:D-ribulokinase activity"/>
    <property type="evidence" value="ECO:0007669"/>
    <property type="project" value="TreeGrafter"/>
</dbReference>
<dbReference type="Proteomes" id="UP000053257">
    <property type="component" value="Unassembled WGS sequence"/>
</dbReference>
<organism evidence="6 7">
    <name type="scientific">Phlebiopsis gigantea (strain 11061_1 CR5-6)</name>
    <name type="common">White-rot fungus</name>
    <name type="synonym">Peniophora gigantea</name>
    <dbReference type="NCBI Taxonomy" id="745531"/>
    <lineage>
        <taxon>Eukaryota</taxon>
        <taxon>Fungi</taxon>
        <taxon>Dikarya</taxon>
        <taxon>Basidiomycota</taxon>
        <taxon>Agaricomycotina</taxon>
        <taxon>Agaricomycetes</taxon>
        <taxon>Polyporales</taxon>
        <taxon>Phanerochaetaceae</taxon>
        <taxon>Phlebiopsis</taxon>
    </lineage>
</organism>
<comment type="similarity">
    <text evidence="1">Belongs to the FGGY kinase family.</text>
</comment>
<dbReference type="InterPro" id="IPR043129">
    <property type="entry name" value="ATPase_NBD"/>
</dbReference>
<dbReference type="HOGENOM" id="CLU_009281_10_1_1"/>
<dbReference type="InterPro" id="IPR006003">
    <property type="entry name" value="FGGY_RbtK-like"/>
</dbReference>
<evidence type="ECO:0000256" key="3">
    <source>
        <dbReference type="ARBA" id="ARBA00022777"/>
    </source>
</evidence>
<evidence type="ECO:0000259" key="4">
    <source>
        <dbReference type="Pfam" id="PF00370"/>
    </source>
</evidence>